<dbReference type="Proteomes" id="UP000295344">
    <property type="component" value="Unassembled WGS sequence"/>
</dbReference>
<feature type="transmembrane region" description="Helical" evidence="1">
    <location>
        <begin position="47"/>
        <end position="70"/>
    </location>
</feature>
<name>A0A4R7FJ40_9MICO</name>
<dbReference type="EMBL" id="SOAM01000003">
    <property type="protein sequence ID" value="TDS75942.1"/>
    <property type="molecule type" value="Genomic_DNA"/>
</dbReference>
<organism evidence="2 3">
    <name type="scientific">Amnibacterium kyonggiense</name>
    <dbReference type="NCBI Taxonomy" id="595671"/>
    <lineage>
        <taxon>Bacteria</taxon>
        <taxon>Bacillati</taxon>
        <taxon>Actinomycetota</taxon>
        <taxon>Actinomycetes</taxon>
        <taxon>Micrococcales</taxon>
        <taxon>Microbacteriaceae</taxon>
        <taxon>Amnibacterium</taxon>
    </lineage>
</organism>
<protein>
    <submittedName>
        <fullName evidence="2">Uncharacterized protein</fullName>
    </submittedName>
</protein>
<keyword evidence="1" id="KW-0472">Membrane</keyword>
<keyword evidence="3" id="KW-1185">Reference proteome</keyword>
<comment type="caution">
    <text evidence="2">The sequence shown here is derived from an EMBL/GenBank/DDBJ whole genome shotgun (WGS) entry which is preliminary data.</text>
</comment>
<dbReference type="OrthoDB" id="9852044at2"/>
<dbReference type="RefSeq" id="WP_133767171.1">
    <property type="nucleotide sequence ID" value="NZ_BAAARP010000001.1"/>
</dbReference>
<feature type="transmembrane region" description="Helical" evidence="1">
    <location>
        <begin position="12"/>
        <end position="35"/>
    </location>
</feature>
<evidence type="ECO:0000313" key="2">
    <source>
        <dbReference type="EMBL" id="TDS75942.1"/>
    </source>
</evidence>
<keyword evidence="1" id="KW-1133">Transmembrane helix</keyword>
<sequence length="152" mass="16480">MTIPYFGPHQNVVFVPALLALLAATIVICLPIVFAPNLRRSPRRTPVIALVVVFAVVALVGTGWLAGIGFRTLGNERAAVRSWIAKTYDIRLDPGQVGELIDGGKPLQALPEVAARLGLDKPDDEKTLELKPTEADGDVYELWFAKKPLPTT</sequence>
<proteinExistence type="predicted"/>
<reference evidence="2 3" key="1">
    <citation type="submission" date="2019-03" db="EMBL/GenBank/DDBJ databases">
        <title>Genomic Encyclopedia of Archaeal and Bacterial Type Strains, Phase II (KMG-II): from individual species to whole genera.</title>
        <authorList>
            <person name="Goeker M."/>
        </authorList>
    </citation>
    <scope>NUCLEOTIDE SEQUENCE [LARGE SCALE GENOMIC DNA]</scope>
    <source>
        <strain evidence="2 3">DSM 24782</strain>
    </source>
</reference>
<evidence type="ECO:0000256" key="1">
    <source>
        <dbReference type="SAM" id="Phobius"/>
    </source>
</evidence>
<dbReference type="AlphaFoldDB" id="A0A4R7FJ40"/>
<keyword evidence="1" id="KW-0812">Transmembrane</keyword>
<accession>A0A4R7FJ40</accession>
<gene>
    <name evidence="2" type="ORF">CLV52_3055</name>
</gene>
<evidence type="ECO:0000313" key="3">
    <source>
        <dbReference type="Proteomes" id="UP000295344"/>
    </source>
</evidence>